<evidence type="ECO:0000313" key="4">
    <source>
        <dbReference type="Proteomes" id="UP000515908"/>
    </source>
</evidence>
<dbReference type="FunFam" id="1.25.10.10:FF:000514">
    <property type="entry name" value="HEAT repeats/HEAT repeat, putative"/>
    <property type="match status" value="1"/>
</dbReference>
<dbReference type="VEuPathDB" id="TriTrypDB:ADEAN_000982300"/>
<feature type="repeat" description="HEAT" evidence="2">
    <location>
        <begin position="70"/>
        <end position="103"/>
    </location>
</feature>
<keyword evidence="1" id="KW-0677">Repeat</keyword>
<dbReference type="InterPro" id="IPR021133">
    <property type="entry name" value="HEAT_type_2"/>
</dbReference>
<dbReference type="EMBL" id="LR877169">
    <property type="protein sequence ID" value="CAD2222283.1"/>
    <property type="molecule type" value="Genomic_DNA"/>
</dbReference>
<dbReference type="InterPro" id="IPR016024">
    <property type="entry name" value="ARM-type_fold"/>
</dbReference>
<dbReference type="Proteomes" id="UP000515908">
    <property type="component" value="Chromosome 25"/>
</dbReference>
<dbReference type="SUPFAM" id="SSF48371">
    <property type="entry name" value="ARM repeat"/>
    <property type="match status" value="1"/>
</dbReference>
<feature type="repeat" description="HEAT" evidence="2">
    <location>
        <begin position="155"/>
        <end position="194"/>
    </location>
</feature>
<dbReference type="InterPro" id="IPR011989">
    <property type="entry name" value="ARM-like"/>
</dbReference>
<dbReference type="InterPro" id="IPR051023">
    <property type="entry name" value="PP2A_Regulatory_Subunit_A"/>
</dbReference>
<evidence type="ECO:0000256" key="1">
    <source>
        <dbReference type="ARBA" id="ARBA00022737"/>
    </source>
</evidence>
<keyword evidence="4" id="KW-1185">Reference proteome</keyword>
<dbReference type="PANTHER" id="PTHR10648">
    <property type="entry name" value="SERINE/THREONINE-PROTEIN PHOSPHATASE PP2A 65 KDA REGULATORY SUBUNIT"/>
    <property type="match status" value="1"/>
</dbReference>
<feature type="repeat" description="HEAT" evidence="2">
    <location>
        <begin position="273"/>
        <end position="310"/>
    </location>
</feature>
<organism evidence="3 4">
    <name type="scientific">Angomonas deanei</name>
    <dbReference type="NCBI Taxonomy" id="59799"/>
    <lineage>
        <taxon>Eukaryota</taxon>
        <taxon>Discoba</taxon>
        <taxon>Euglenozoa</taxon>
        <taxon>Kinetoplastea</taxon>
        <taxon>Metakinetoplastina</taxon>
        <taxon>Trypanosomatida</taxon>
        <taxon>Trypanosomatidae</taxon>
        <taxon>Strigomonadinae</taxon>
        <taxon>Angomonas</taxon>
    </lineage>
</organism>
<dbReference type="AlphaFoldDB" id="S9WXP7"/>
<evidence type="ECO:0000256" key="2">
    <source>
        <dbReference type="PROSITE-ProRule" id="PRU00103"/>
    </source>
</evidence>
<dbReference type="GO" id="GO:0005737">
    <property type="term" value="C:cytoplasm"/>
    <property type="evidence" value="ECO:0007669"/>
    <property type="project" value="TreeGrafter"/>
</dbReference>
<name>S9WXP7_9TRYP</name>
<sequence>MTSDPSPVDIQDAEEEEYVFNEYSVDDTLNPLERFLRYYQADFSLQRSALVRELVDTAVFAGYEETVRQILPQLPPLASDPEPTVRLTLAQQLKPLSSFLVKEGGEGGYEQVLKVSLPFAFELLVDRNVEVAKVSLQTIRELAELVRPEDVNANLLTVVIGLAHDERAEDYRVVAAELFNHLAKFFGPECCSTDVIRELTLLSSDSSFSVRKAVGSNLGAVCRVVDTPEAQKSLIELYLTLCRDDIWGVRKSCAEAVEEVSEGLPEEARLEFIVPAFCALLEDGSRWVRARAHESLGRLLHTLQSKDITEGLLRLYTDMAMNETETELSEHCAFNFPAVLQAVGAARWGELERAYATMLRDEQWKVRKSLAYSLHEVAHLLGRELAEQHLVAAFELLLKDLDEIKLGVVVSAHHFLKVLSEEKVELLVPTLCHVPLESENWRLRNEVAKCVGDVALLLSPAHTETFSAVIALVLRLLDDSVMEVRSSTYRPAALIVNYLYVHKNESGANLEVFLKKVLELAERPSFQSRQMFMYFAQQAAEIRADALMEEHILPVLLKLSADPVSNVRLVLKKVMDQSFVGEELIRVNHHTILIGEDAMTEGLQQHRYPTDHARPSAADKEKWRHNAVVAEIMTTLEKKAKEDEEAIAKLKD</sequence>
<dbReference type="OrthoDB" id="340346at2759"/>
<feature type="repeat" description="HEAT" evidence="2">
    <location>
        <begin position="351"/>
        <end position="389"/>
    </location>
</feature>
<evidence type="ECO:0008006" key="5">
    <source>
        <dbReference type="Google" id="ProtNLM"/>
    </source>
</evidence>
<proteinExistence type="predicted"/>
<dbReference type="PROSITE" id="PS50077">
    <property type="entry name" value="HEAT_REPEAT"/>
    <property type="match status" value="4"/>
</dbReference>
<dbReference type="PANTHER" id="PTHR10648:SF1">
    <property type="entry name" value="SERINE_THREONINE-PROTEIN PHOSPHATASE 4 REGULATORY SUBUNIT 1"/>
    <property type="match status" value="1"/>
</dbReference>
<protein>
    <recommendedName>
        <fullName evidence="5">HEAT repeat</fullName>
    </recommendedName>
</protein>
<dbReference type="GO" id="GO:0019888">
    <property type="term" value="F:protein phosphatase regulator activity"/>
    <property type="evidence" value="ECO:0007669"/>
    <property type="project" value="TreeGrafter"/>
</dbReference>
<reference evidence="3 4" key="1">
    <citation type="submission" date="2020-08" db="EMBL/GenBank/DDBJ databases">
        <authorList>
            <person name="Newling K."/>
            <person name="Davey J."/>
            <person name="Forrester S."/>
        </authorList>
    </citation>
    <scope>NUCLEOTIDE SEQUENCE [LARGE SCALE GENOMIC DNA]</scope>
    <source>
        <strain evidence="4">Crithidia deanei Carvalho (ATCC PRA-265)</strain>
    </source>
</reference>
<accession>S9WXP7</accession>
<dbReference type="Gene3D" id="1.25.10.10">
    <property type="entry name" value="Leucine-rich Repeat Variant"/>
    <property type="match status" value="1"/>
</dbReference>
<gene>
    <name evidence="3" type="ORF">ADEAN_000982300</name>
</gene>
<evidence type="ECO:0000313" key="3">
    <source>
        <dbReference type="EMBL" id="CAD2222283.1"/>
    </source>
</evidence>